<proteinExistence type="predicted"/>
<dbReference type="AlphaFoldDB" id="A0A7W3QNA8"/>
<keyword evidence="3" id="KW-1185">Reference proteome</keyword>
<evidence type="ECO:0000313" key="2">
    <source>
        <dbReference type="EMBL" id="MBA8953384.1"/>
    </source>
</evidence>
<dbReference type="Proteomes" id="UP000572680">
    <property type="component" value="Unassembled WGS sequence"/>
</dbReference>
<feature type="compositionally biased region" description="Basic and acidic residues" evidence="1">
    <location>
        <begin position="101"/>
        <end position="125"/>
    </location>
</feature>
<protein>
    <submittedName>
        <fullName evidence="2">Uncharacterized protein</fullName>
    </submittedName>
</protein>
<accession>A0A7W3QNA8</accession>
<reference evidence="2 3" key="1">
    <citation type="submission" date="2020-08" db="EMBL/GenBank/DDBJ databases">
        <title>Genomic Encyclopedia of Type Strains, Phase IV (KMG-IV): sequencing the most valuable type-strain genomes for metagenomic binning, comparative biology and taxonomic classification.</title>
        <authorList>
            <person name="Goeker M."/>
        </authorList>
    </citation>
    <scope>NUCLEOTIDE SEQUENCE [LARGE SCALE GENOMIC DNA]</scope>
    <source>
        <strain evidence="2 3">DSM 44197</strain>
    </source>
</reference>
<dbReference type="EMBL" id="JACJIA010000006">
    <property type="protein sequence ID" value="MBA8953384.1"/>
    <property type="molecule type" value="Genomic_DNA"/>
</dbReference>
<sequence length="125" mass="12913">MNGRAVVVIASGHDTVQGRGLVTGALVTPARTGHTAEVSGDEDGALVIARDGDDVEALTCTTLDGRPPAVASGPDSVQVWDLALGERLGGTLAIPLPGLRDQGDPVRTPDRRARPGEVRPTERFA</sequence>
<evidence type="ECO:0000256" key="1">
    <source>
        <dbReference type="SAM" id="MobiDB-lite"/>
    </source>
</evidence>
<comment type="caution">
    <text evidence="2">The sequence shown here is derived from an EMBL/GenBank/DDBJ whole genome shotgun (WGS) entry which is preliminary data.</text>
</comment>
<dbReference type="RefSeq" id="WP_182845541.1">
    <property type="nucleotide sequence ID" value="NZ_BAAALP010000001.1"/>
</dbReference>
<feature type="region of interest" description="Disordered" evidence="1">
    <location>
        <begin position="95"/>
        <end position="125"/>
    </location>
</feature>
<organism evidence="2 3">
    <name type="scientific">Actinomadura namibiensis</name>
    <dbReference type="NCBI Taxonomy" id="182080"/>
    <lineage>
        <taxon>Bacteria</taxon>
        <taxon>Bacillati</taxon>
        <taxon>Actinomycetota</taxon>
        <taxon>Actinomycetes</taxon>
        <taxon>Streptosporangiales</taxon>
        <taxon>Thermomonosporaceae</taxon>
        <taxon>Actinomadura</taxon>
    </lineage>
</organism>
<evidence type="ECO:0000313" key="3">
    <source>
        <dbReference type="Proteomes" id="UP000572680"/>
    </source>
</evidence>
<gene>
    <name evidence="2" type="ORF">HNR61_005034</name>
</gene>
<name>A0A7W3QNA8_ACTNM</name>